<protein>
    <submittedName>
        <fullName evidence="1">Uncharacterized protein</fullName>
    </submittedName>
</protein>
<accession>A0ABP0Z633</accession>
<gene>
    <name evidence="1" type="ORF">CITCOLO1_LOCUS20638</name>
</gene>
<evidence type="ECO:0000313" key="2">
    <source>
        <dbReference type="Proteomes" id="UP001642487"/>
    </source>
</evidence>
<proteinExistence type="predicted"/>
<keyword evidence="2" id="KW-1185">Reference proteome</keyword>
<evidence type="ECO:0000313" key="1">
    <source>
        <dbReference type="EMBL" id="CAK9328232.1"/>
    </source>
</evidence>
<reference evidence="1 2" key="1">
    <citation type="submission" date="2024-03" db="EMBL/GenBank/DDBJ databases">
        <authorList>
            <person name="Gkanogiannis A."/>
            <person name="Becerra Lopez-Lavalle L."/>
        </authorList>
    </citation>
    <scope>NUCLEOTIDE SEQUENCE [LARGE SCALE GENOMIC DNA]</scope>
</reference>
<organism evidence="1 2">
    <name type="scientific">Citrullus colocynthis</name>
    <name type="common">colocynth</name>
    <dbReference type="NCBI Taxonomy" id="252529"/>
    <lineage>
        <taxon>Eukaryota</taxon>
        <taxon>Viridiplantae</taxon>
        <taxon>Streptophyta</taxon>
        <taxon>Embryophyta</taxon>
        <taxon>Tracheophyta</taxon>
        <taxon>Spermatophyta</taxon>
        <taxon>Magnoliopsida</taxon>
        <taxon>eudicotyledons</taxon>
        <taxon>Gunneridae</taxon>
        <taxon>Pentapetalae</taxon>
        <taxon>rosids</taxon>
        <taxon>fabids</taxon>
        <taxon>Cucurbitales</taxon>
        <taxon>Cucurbitaceae</taxon>
        <taxon>Benincaseae</taxon>
        <taxon>Citrullus</taxon>
    </lineage>
</organism>
<sequence>MKHINVVIAIAAATTMTPHVISAISATNQHIYPTIAVVNVDGCITTALEASNSVIVAVLGTLTTSLATVAASVAKAAALIASVASSFGTQPVDSRVNVNLGGDNILGTNGQNPTNNVDPKLEQLYINRLVDIYSCGCG</sequence>
<dbReference type="EMBL" id="OZ021742">
    <property type="protein sequence ID" value="CAK9328232.1"/>
    <property type="molecule type" value="Genomic_DNA"/>
</dbReference>
<dbReference type="Proteomes" id="UP001642487">
    <property type="component" value="Chromosome 8"/>
</dbReference>
<name>A0ABP0Z633_9ROSI</name>